<sequence>MNEFQEIARIRDEELRGQASGAGARALLASITAEEPVREPRRWPWKRLAAGALVTAALATAAVVGPSILNPPGSATSYANSALDIRFENNRWIARIKDPFADPEKYEEGFRAVGLDVKLQFAPSSPKMVGKIFSMGGSAAGSGENTEVGMEFEPADCEIDTPGCTLILRLGTSVTETVIKAGRPAKAGEQYANTPLSGDPQGSMPGYLFKGKRVGEVADEIRRRGLKLVYEIIDPAPDGGHFVNPFRQSEKVGRDWYVWESHDAALGAVRLLVTDKPVAPGTPAAGDVKDPGSGAG</sequence>
<dbReference type="EMBL" id="JBITGY010000003">
    <property type="protein sequence ID" value="MFI6498655.1"/>
    <property type="molecule type" value="Genomic_DNA"/>
</dbReference>
<dbReference type="Proteomes" id="UP001612741">
    <property type="component" value="Unassembled WGS sequence"/>
</dbReference>
<comment type="caution">
    <text evidence="1">The sequence shown here is derived from an EMBL/GenBank/DDBJ whole genome shotgun (WGS) entry which is preliminary data.</text>
</comment>
<reference evidence="1 2" key="1">
    <citation type="submission" date="2024-10" db="EMBL/GenBank/DDBJ databases">
        <title>The Natural Products Discovery Center: Release of the First 8490 Sequenced Strains for Exploring Actinobacteria Biosynthetic Diversity.</title>
        <authorList>
            <person name="Kalkreuter E."/>
            <person name="Kautsar S.A."/>
            <person name="Yang D."/>
            <person name="Bader C.D."/>
            <person name="Teijaro C.N."/>
            <person name="Fluegel L."/>
            <person name="Davis C.M."/>
            <person name="Simpson J.R."/>
            <person name="Lauterbach L."/>
            <person name="Steele A.D."/>
            <person name="Gui C."/>
            <person name="Meng S."/>
            <person name="Li G."/>
            <person name="Viehrig K."/>
            <person name="Ye F."/>
            <person name="Su P."/>
            <person name="Kiefer A.F."/>
            <person name="Nichols A."/>
            <person name="Cepeda A.J."/>
            <person name="Yan W."/>
            <person name="Fan B."/>
            <person name="Jiang Y."/>
            <person name="Adhikari A."/>
            <person name="Zheng C.-J."/>
            <person name="Schuster L."/>
            <person name="Cowan T.M."/>
            <person name="Smanski M.J."/>
            <person name="Chevrette M.G."/>
            <person name="De Carvalho L.P.S."/>
            <person name="Shen B."/>
        </authorList>
    </citation>
    <scope>NUCLEOTIDE SEQUENCE [LARGE SCALE GENOMIC DNA]</scope>
    <source>
        <strain evidence="1 2">NPDC050545</strain>
    </source>
</reference>
<organism evidence="1 2">
    <name type="scientific">Nonomuraea typhae</name>
    <dbReference type="NCBI Taxonomy" id="2603600"/>
    <lineage>
        <taxon>Bacteria</taxon>
        <taxon>Bacillati</taxon>
        <taxon>Actinomycetota</taxon>
        <taxon>Actinomycetes</taxon>
        <taxon>Streptosporangiales</taxon>
        <taxon>Streptosporangiaceae</taxon>
        <taxon>Nonomuraea</taxon>
    </lineage>
</organism>
<gene>
    <name evidence="1" type="ORF">ACIBG2_14790</name>
</gene>
<name>A0ABW7YRW2_9ACTN</name>
<accession>A0ABW7YRW2</accession>
<keyword evidence="2" id="KW-1185">Reference proteome</keyword>
<proteinExistence type="predicted"/>
<dbReference type="RefSeq" id="WP_397081884.1">
    <property type="nucleotide sequence ID" value="NZ_JBITGY010000003.1"/>
</dbReference>
<evidence type="ECO:0000313" key="1">
    <source>
        <dbReference type="EMBL" id="MFI6498655.1"/>
    </source>
</evidence>
<protein>
    <submittedName>
        <fullName evidence="1">Uncharacterized protein</fullName>
    </submittedName>
</protein>
<evidence type="ECO:0000313" key="2">
    <source>
        <dbReference type="Proteomes" id="UP001612741"/>
    </source>
</evidence>